<proteinExistence type="inferred from homology"/>
<protein>
    <submittedName>
        <fullName evidence="12">Type 4 fimbrial assembly protein</fullName>
    </submittedName>
</protein>
<keyword evidence="6 9" id="KW-0812">Transmembrane</keyword>
<dbReference type="PRINTS" id="PR00812">
    <property type="entry name" value="BCTERIALGSPF"/>
</dbReference>
<evidence type="ECO:0000259" key="11">
    <source>
        <dbReference type="Pfam" id="PF00482"/>
    </source>
</evidence>
<evidence type="ECO:0000256" key="2">
    <source>
        <dbReference type="ARBA" id="ARBA00005745"/>
    </source>
</evidence>
<dbReference type="PANTHER" id="PTHR30012:SF7">
    <property type="entry name" value="PROTEIN TRANSPORT PROTEIN HOFC HOMOLOG"/>
    <property type="match status" value="1"/>
</dbReference>
<dbReference type="GO" id="GO:0005886">
    <property type="term" value="C:plasma membrane"/>
    <property type="evidence" value="ECO:0007669"/>
    <property type="project" value="UniProtKB-SubCell"/>
</dbReference>
<evidence type="ECO:0000256" key="1">
    <source>
        <dbReference type="ARBA" id="ARBA00004429"/>
    </source>
</evidence>
<dbReference type="EMBL" id="CP005963">
    <property type="protein sequence ID" value="AGM41445.1"/>
    <property type="molecule type" value="Genomic_DNA"/>
</dbReference>
<evidence type="ECO:0000256" key="6">
    <source>
        <dbReference type="ARBA" id="ARBA00022692"/>
    </source>
</evidence>
<dbReference type="FunFam" id="1.20.81.30:FF:000001">
    <property type="entry name" value="Type II secretion system protein F"/>
    <property type="match status" value="2"/>
</dbReference>
<keyword evidence="5" id="KW-0997">Cell inner membrane</keyword>
<dbReference type="eggNOG" id="COG1459">
    <property type="taxonomic scope" value="Bacteria"/>
</dbReference>
<dbReference type="InterPro" id="IPR001992">
    <property type="entry name" value="T2SS_GspF/T4SS_PilC_CS"/>
</dbReference>
<evidence type="ECO:0000256" key="3">
    <source>
        <dbReference type="ARBA" id="ARBA00022448"/>
    </source>
</evidence>
<feature type="transmembrane region" description="Helical" evidence="10">
    <location>
        <begin position="377"/>
        <end position="397"/>
    </location>
</feature>
<dbReference type="InterPro" id="IPR042094">
    <property type="entry name" value="T2SS_GspF_sf"/>
</dbReference>
<dbReference type="AlphaFoldDB" id="R4V8Y9"/>
<keyword evidence="13" id="KW-1185">Reference proteome</keyword>
<dbReference type="InterPro" id="IPR003004">
    <property type="entry name" value="GspF/PilC"/>
</dbReference>
<keyword evidence="7 10" id="KW-1133">Transmembrane helix</keyword>
<dbReference type="InterPro" id="IPR018076">
    <property type="entry name" value="T2SS_GspF_dom"/>
</dbReference>
<gene>
    <name evidence="12" type="ORF">SPISAL_06755</name>
</gene>
<evidence type="ECO:0000256" key="8">
    <source>
        <dbReference type="ARBA" id="ARBA00023136"/>
    </source>
</evidence>
<comment type="subcellular location">
    <subcellularLocation>
        <location evidence="1 9">Cell inner membrane</location>
        <topology evidence="1 9">Multi-pass membrane protein</topology>
    </subcellularLocation>
</comment>
<comment type="similarity">
    <text evidence="2 9">Belongs to the GSP F family.</text>
</comment>
<keyword evidence="8 10" id="KW-0472">Membrane</keyword>
<feature type="transmembrane region" description="Helical" evidence="10">
    <location>
        <begin position="171"/>
        <end position="192"/>
    </location>
</feature>
<evidence type="ECO:0000256" key="10">
    <source>
        <dbReference type="SAM" id="Phobius"/>
    </source>
</evidence>
<organism evidence="12 13">
    <name type="scientific">Spiribacter salinus M19-40</name>
    <dbReference type="NCBI Taxonomy" id="1260251"/>
    <lineage>
        <taxon>Bacteria</taxon>
        <taxon>Pseudomonadati</taxon>
        <taxon>Pseudomonadota</taxon>
        <taxon>Gammaproteobacteria</taxon>
        <taxon>Chromatiales</taxon>
        <taxon>Ectothiorhodospiraceae</taxon>
        <taxon>Spiribacter</taxon>
    </lineage>
</organism>
<accession>R4V8Y9</accession>
<dbReference type="PATRIC" id="fig|1260251.3.peg.1366"/>
<evidence type="ECO:0000313" key="13">
    <source>
        <dbReference type="Proteomes" id="UP000017881"/>
    </source>
</evidence>
<reference evidence="12 13" key="1">
    <citation type="journal article" date="2013" name="Genome Announc.">
        <title>Draft Genome of Spiribacter salinus M19-40, an Abundant Gammaproteobacterium in Aquatic Hypersaline Environments.</title>
        <authorList>
            <person name="Leon M.J."/>
            <person name="Ghai R."/>
            <person name="Fernandez A.B."/>
            <person name="Sanchez-Porro C."/>
            <person name="Rodriguez-Valera F."/>
            <person name="Ventosa A."/>
        </authorList>
    </citation>
    <scope>NUCLEOTIDE SEQUENCE [LARGE SCALE GENOMIC DNA]</scope>
    <source>
        <strain evidence="12">M19-40</strain>
    </source>
</reference>
<dbReference type="Gene3D" id="1.20.81.30">
    <property type="entry name" value="Type II secretion system (T2SS), domain F"/>
    <property type="match status" value="2"/>
</dbReference>
<evidence type="ECO:0000256" key="4">
    <source>
        <dbReference type="ARBA" id="ARBA00022475"/>
    </source>
</evidence>
<sequence>MAMQRFLWRGIDQEGRPRRGIMASLDVHQLRGDLREREIALEEASALPAWLERLVMLSLPRGTAPALADLFSELATLTEAGIPLVQALEMTAGAIRNGPLRRAMGTIRADVAAGTALSRALASHPQLFDPLTCAMVRAGEQASALSTLMARIAEHHARSASARQQLRRAMVYPSTILLVALVVSVTLIGLVVPRFESMFASFGAELPVLTRKLIRLAGWLRGGGWLLVPTLLAAIGVMAWLGMHYQPLRRLRDHTLVRMPIAGSVLRRLLTARFARTLAIMTSAGVPLTEALPAIAQAMGNLAYREAVYHVGESLRDGQRLETALSRSHCFPETMARMVAIGEESGQLERMLMRIADREEAAAEQAARALTSAMEPLIMILLGLLIGGLVLAMYLPVFRLGQAL</sequence>
<evidence type="ECO:0000313" key="12">
    <source>
        <dbReference type="EMBL" id="AGM41445.1"/>
    </source>
</evidence>
<dbReference type="HOGENOM" id="CLU_035032_0_1_6"/>
<evidence type="ECO:0000256" key="9">
    <source>
        <dbReference type="RuleBase" id="RU003923"/>
    </source>
</evidence>
<evidence type="ECO:0000256" key="7">
    <source>
        <dbReference type="ARBA" id="ARBA00022989"/>
    </source>
</evidence>
<dbReference type="GO" id="GO:0015628">
    <property type="term" value="P:protein secretion by the type II secretion system"/>
    <property type="evidence" value="ECO:0007669"/>
    <property type="project" value="TreeGrafter"/>
</dbReference>
<feature type="transmembrane region" description="Helical" evidence="10">
    <location>
        <begin position="222"/>
        <end position="242"/>
    </location>
</feature>
<keyword evidence="4" id="KW-1003">Cell membrane</keyword>
<feature type="domain" description="Type II secretion system protein GspF" evidence="11">
    <location>
        <begin position="72"/>
        <end position="193"/>
    </location>
</feature>
<keyword evidence="3 9" id="KW-0813">Transport</keyword>
<dbReference type="Proteomes" id="UP000017881">
    <property type="component" value="Chromosome"/>
</dbReference>
<feature type="domain" description="Type II secretion system protein GspF" evidence="11">
    <location>
        <begin position="274"/>
        <end position="396"/>
    </location>
</feature>
<evidence type="ECO:0000256" key="5">
    <source>
        <dbReference type="ARBA" id="ARBA00022519"/>
    </source>
</evidence>
<name>R4V8Y9_9GAMM</name>
<dbReference type="KEGG" id="ssal:SPISAL_06755"/>
<dbReference type="PROSITE" id="PS00874">
    <property type="entry name" value="T2SP_F"/>
    <property type="match status" value="1"/>
</dbReference>
<dbReference type="Pfam" id="PF00482">
    <property type="entry name" value="T2SSF"/>
    <property type="match status" value="2"/>
</dbReference>
<dbReference type="PANTHER" id="PTHR30012">
    <property type="entry name" value="GENERAL SECRETION PATHWAY PROTEIN"/>
    <property type="match status" value="1"/>
</dbReference>